<dbReference type="VEuPathDB" id="FungiDB:ACJ73_09813"/>
<reference evidence="1 2" key="1">
    <citation type="submission" date="2015-08" db="EMBL/GenBank/DDBJ databases">
        <title>Emmonsia species relationships and genome sequence.</title>
        <authorList>
            <person name="Cuomo C.A."/>
            <person name="Schwartz I.S."/>
            <person name="Kenyon C."/>
            <person name="De Hoog G.S."/>
            <person name="Govender N.P."/>
            <person name="Botha A."/>
            <person name="Moreno L."/>
            <person name="De Vries M."/>
            <person name="Munoz J.F."/>
            <person name="Stielow J.B."/>
        </authorList>
    </citation>
    <scope>NUCLEOTIDE SEQUENCE [LARGE SCALE GENOMIC DNA]</scope>
    <source>
        <strain evidence="1 2">EI222</strain>
    </source>
</reference>
<dbReference type="AlphaFoldDB" id="A0A1J9PRB2"/>
<protein>
    <submittedName>
        <fullName evidence="1">Uncharacterized protein</fullName>
    </submittedName>
</protein>
<evidence type="ECO:0000313" key="1">
    <source>
        <dbReference type="EMBL" id="OJD10395.1"/>
    </source>
</evidence>
<dbReference type="STRING" id="1658174.A0A1J9PRB2"/>
<dbReference type="EMBL" id="LGTZ01003020">
    <property type="protein sequence ID" value="OJD10395.1"/>
    <property type="molecule type" value="Genomic_DNA"/>
</dbReference>
<organism evidence="1 2">
    <name type="scientific">Blastomyces percursus</name>
    <dbReference type="NCBI Taxonomy" id="1658174"/>
    <lineage>
        <taxon>Eukaryota</taxon>
        <taxon>Fungi</taxon>
        <taxon>Dikarya</taxon>
        <taxon>Ascomycota</taxon>
        <taxon>Pezizomycotina</taxon>
        <taxon>Eurotiomycetes</taxon>
        <taxon>Eurotiomycetidae</taxon>
        <taxon>Onygenales</taxon>
        <taxon>Ajellomycetaceae</taxon>
        <taxon>Blastomyces</taxon>
    </lineage>
</organism>
<gene>
    <name evidence="1" type="ORF">ACJ73_09813</name>
</gene>
<feature type="non-terminal residue" evidence="1">
    <location>
        <position position="1"/>
    </location>
</feature>
<comment type="caution">
    <text evidence="1">The sequence shown here is derived from an EMBL/GenBank/DDBJ whole genome shotgun (WGS) entry which is preliminary data.</text>
</comment>
<keyword evidence="2" id="KW-1185">Reference proteome</keyword>
<proteinExistence type="predicted"/>
<dbReference type="Proteomes" id="UP000242791">
    <property type="component" value="Unassembled WGS sequence"/>
</dbReference>
<evidence type="ECO:0000313" key="2">
    <source>
        <dbReference type="Proteomes" id="UP000242791"/>
    </source>
</evidence>
<name>A0A1J9PRB2_9EURO</name>
<accession>A0A1J9PRB2</accession>
<dbReference type="OrthoDB" id="3660917at2759"/>
<sequence length="158" mass="18134">DVRDVLRNMTSHPYGYKHVGDDGVARSFAPNGTVIDAVGLSNEQLMKVVLFRKDPNERKYLMDLWKNVSGNSVPHHARYSPSEDLLPVFMKNSTLAEELKRKSEDQKARYGQSPNKRDSVLDPNVVCFDIICYNRTTCIWFECIDCVVYDRFHGTNCI</sequence>